<keyword evidence="6 8" id="KW-1133">Transmembrane helix</keyword>
<dbReference type="SUPFAM" id="SSF81345">
    <property type="entry name" value="ABC transporter involved in vitamin B12 uptake, BtuC"/>
    <property type="match status" value="1"/>
</dbReference>
<dbReference type="InterPro" id="IPR037294">
    <property type="entry name" value="ABC_BtuC-like"/>
</dbReference>
<accession>A0ABP9U5V8</accession>
<dbReference type="PANTHER" id="PTHR30472:SF19">
    <property type="entry name" value="PETROBACTIN IMPORT SYSTEM PERMEASE PROTEIN YCLO"/>
    <property type="match status" value="1"/>
</dbReference>
<evidence type="ECO:0000256" key="5">
    <source>
        <dbReference type="ARBA" id="ARBA00022692"/>
    </source>
</evidence>
<organism evidence="9 10">
    <name type="scientific">Ureaplasma ceti</name>
    <dbReference type="NCBI Taxonomy" id="3119530"/>
    <lineage>
        <taxon>Bacteria</taxon>
        <taxon>Bacillati</taxon>
        <taxon>Mycoplasmatota</taxon>
        <taxon>Mycoplasmoidales</taxon>
        <taxon>Mycoplasmoidaceae</taxon>
        <taxon>Ureaplasma</taxon>
    </lineage>
</organism>
<protein>
    <recommendedName>
        <fullName evidence="11">Ferrichrome ABC transporter permease</fullName>
    </recommendedName>
</protein>
<feature type="transmembrane region" description="Helical" evidence="8">
    <location>
        <begin position="174"/>
        <end position="195"/>
    </location>
</feature>
<keyword evidence="3" id="KW-0813">Transport</keyword>
<proteinExistence type="inferred from homology"/>
<evidence type="ECO:0000256" key="8">
    <source>
        <dbReference type="SAM" id="Phobius"/>
    </source>
</evidence>
<feature type="transmembrane region" description="Helical" evidence="8">
    <location>
        <begin position="112"/>
        <end position="132"/>
    </location>
</feature>
<feature type="transmembrane region" description="Helical" evidence="8">
    <location>
        <begin position="338"/>
        <end position="356"/>
    </location>
</feature>
<comment type="subcellular location">
    <subcellularLocation>
        <location evidence="1">Cell membrane</location>
        <topology evidence="1">Multi-pass membrane protein</topology>
    </subcellularLocation>
</comment>
<feature type="transmembrane region" description="Helical" evidence="8">
    <location>
        <begin position="73"/>
        <end position="96"/>
    </location>
</feature>
<comment type="similarity">
    <text evidence="2">Belongs to the binding-protein-dependent transport system permease family. FecCD subfamily.</text>
</comment>
<feature type="transmembrane region" description="Helical" evidence="8">
    <location>
        <begin position="207"/>
        <end position="229"/>
    </location>
</feature>
<dbReference type="Proteomes" id="UP001449582">
    <property type="component" value="Unassembled WGS sequence"/>
</dbReference>
<reference evidence="9" key="1">
    <citation type="submission" date="2024-02" db="EMBL/GenBank/DDBJ databases">
        <title>Draft genome sequence of new strains in genus Ureaplasma.</title>
        <authorList>
            <person name="Nakajima Y."/>
            <person name="Segawa T."/>
        </authorList>
    </citation>
    <scope>NUCLEOTIDE SEQUENCE [LARGE SCALE GENOMIC DNA]</scope>
    <source>
        <strain evidence="9">OM1</strain>
    </source>
</reference>
<dbReference type="Gene3D" id="1.10.3470.10">
    <property type="entry name" value="ABC transporter involved in vitamin B12 uptake, BtuC"/>
    <property type="match status" value="1"/>
</dbReference>
<keyword evidence="5 8" id="KW-0812">Transmembrane</keyword>
<sequence length="389" mass="42757">MDKTLNSNNSDKNLNHHFSSLESTSKENNSLDQLESLELASDGSQSGASKTQVLLNTKPKAFKNINRNVKQNWMITIFYTLFALLTILFFCIAVYYDFANHKWNSTYLESNLIMQFEMTIAGVGIGVVGGALQATTRNDLSGPTTLGFMPAIILGIYIPILANETSPSPFWSSIGAKFLFSIIFGMVLLLINFLLTRRTKNLKNNYVPLLVGFAIGVIIAVICTIVDNYNVAIQTSGYTPNGIWGGVQKISYQVGFIEYGAPLTLIPAIIIVCLSKYLNLVEKDPTLAKSMGVNVELIYWVVGILSVIIIAANVLMVGSILLLAIVAPHVARKLFRTTNYLVILPFSILVCMMLLNLSNLVTEADTTIGINLVPILFCAPVFVVLLKKR</sequence>
<comment type="caution">
    <text evidence="9">The sequence shown here is derived from an EMBL/GenBank/DDBJ whole genome shotgun (WGS) entry which is preliminary data.</text>
</comment>
<keyword evidence="10" id="KW-1185">Reference proteome</keyword>
<evidence type="ECO:0000313" key="9">
    <source>
        <dbReference type="EMBL" id="GAA5414726.1"/>
    </source>
</evidence>
<feature type="transmembrane region" description="Helical" evidence="8">
    <location>
        <begin position="297"/>
        <end position="326"/>
    </location>
</feature>
<evidence type="ECO:0000256" key="1">
    <source>
        <dbReference type="ARBA" id="ARBA00004651"/>
    </source>
</evidence>
<gene>
    <name evidence="9" type="ORF">UREOM_4370</name>
</gene>
<dbReference type="EMBL" id="BAABQM010000003">
    <property type="protein sequence ID" value="GAA5414726.1"/>
    <property type="molecule type" value="Genomic_DNA"/>
</dbReference>
<dbReference type="RefSeq" id="WP_353289887.1">
    <property type="nucleotide sequence ID" value="NZ_BAABQM010000003.1"/>
</dbReference>
<dbReference type="Pfam" id="PF01032">
    <property type="entry name" value="FecCD"/>
    <property type="match status" value="1"/>
</dbReference>
<evidence type="ECO:0000256" key="3">
    <source>
        <dbReference type="ARBA" id="ARBA00022448"/>
    </source>
</evidence>
<feature type="transmembrane region" description="Helical" evidence="8">
    <location>
        <begin position="144"/>
        <end position="162"/>
    </location>
</feature>
<name>A0ABP9U5V8_9BACT</name>
<keyword evidence="7 8" id="KW-0472">Membrane</keyword>
<evidence type="ECO:0008006" key="11">
    <source>
        <dbReference type="Google" id="ProtNLM"/>
    </source>
</evidence>
<evidence type="ECO:0000256" key="2">
    <source>
        <dbReference type="ARBA" id="ARBA00007935"/>
    </source>
</evidence>
<evidence type="ECO:0000256" key="7">
    <source>
        <dbReference type="ARBA" id="ARBA00023136"/>
    </source>
</evidence>
<evidence type="ECO:0000313" key="10">
    <source>
        <dbReference type="Proteomes" id="UP001449582"/>
    </source>
</evidence>
<evidence type="ECO:0000256" key="6">
    <source>
        <dbReference type="ARBA" id="ARBA00022989"/>
    </source>
</evidence>
<evidence type="ECO:0000256" key="4">
    <source>
        <dbReference type="ARBA" id="ARBA00022475"/>
    </source>
</evidence>
<keyword evidence="4" id="KW-1003">Cell membrane</keyword>
<dbReference type="PANTHER" id="PTHR30472">
    <property type="entry name" value="FERRIC ENTEROBACTIN TRANSPORT SYSTEM PERMEASE PROTEIN"/>
    <property type="match status" value="1"/>
</dbReference>
<dbReference type="InterPro" id="IPR000522">
    <property type="entry name" value="ABC_transptr_permease_BtuC"/>
</dbReference>
<feature type="transmembrane region" description="Helical" evidence="8">
    <location>
        <begin position="368"/>
        <end position="386"/>
    </location>
</feature>